<gene>
    <name evidence="2" type="ORF">ACFR9U_16275</name>
</gene>
<dbReference type="InterPro" id="IPR007560">
    <property type="entry name" value="Restrct_endonuc_IV_Mrr"/>
</dbReference>
<organism evidence="2 3">
    <name type="scientific">Halorientalis brevis</name>
    <dbReference type="NCBI Taxonomy" id="1126241"/>
    <lineage>
        <taxon>Archaea</taxon>
        <taxon>Methanobacteriati</taxon>
        <taxon>Methanobacteriota</taxon>
        <taxon>Stenosarchaea group</taxon>
        <taxon>Halobacteria</taxon>
        <taxon>Halobacteriales</taxon>
        <taxon>Haloarculaceae</taxon>
        <taxon>Halorientalis</taxon>
    </lineage>
</organism>
<dbReference type="Pfam" id="PF04471">
    <property type="entry name" value="Mrr_cat"/>
    <property type="match status" value="1"/>
</dbReference>
<evidence type="ECO:0000313" key="2">
    <source>
        <dbReference type="EMBL" id="MFD1588535.1"/>
    </source>
</evidence>
<feature type="domain" description="Restriction endonuclease type IV Mrr" evidence="1">
    <location>
        <begin position="15"/>
        <end position="130"/>
    </location>
</feature>
<keyword evidence="2" id="KW-0255">Endonuclease</keyword>
<dbReference type="RefSeq" id="WP_247382047.1">
    <property type="nucleotide sequence ID" value="NZ_JALLGV010000013.1"/>
</dbReference>
<evidence type="ECO:0000259" key="1">
    <source>
        <dbReference type="Pfam" id="PF04471"/>
    </source>
</evidence>
<comment type="caution">
    <text evidence="2">The sequence shown here is derived from an EMBL/GenBank/DDBJ whole genome shotgun (WGS) entry which is preliminary data.</text>
</comment>
<dbReference type="AlphaFoldDB" id="A0ABD6CG05"/>
<dbReference type="PANTHER" id="PTHR30015">
    <property type="entry name" value="MRR RESTRICTION SYSTEM PROTEIN"/>
    <property type="match status" value="1"/>
</dbReference>
<dbReference type="Proteomes" id="UP001597119">
    <property type="component" value="Unassembled WGS sequence"/>
</dbReference>
<evidence type="ECO:0000313" key="3">
    <source>
        <dbReference type="Proteomes" id="UP001597119"/>
    </source>
</evidence>
<keyword evidence="3" id="KW-1185">Reference proteome</keyword>
<reference evidence="2 3" key="1">
    <citation type="journal article" date="2019" name="Int. J. Syst. Evol. Microbiol.">
        <title>The Global Catalogue of Microorganisms (GCM) 10K type strain sequencing project: providing services to taxonomists for standard genome sequencing and annotation.</title>
        <authorList>
            <consortium name="The Broad Institute Genomics Platform"/>
            <consortium name="The Broad Institute Genome Sequencing Center for Infectious Disease"/>
            <person name="Wu L."/>
            <person name="Ma J."/>
        </authorList>
    </citation>
    <scope>NUCLEOTIDE SEQUENCE [LARGE SCALE GENOMIC DNA]</scope>
    <source>
        <strain evidence="2 3">CGMCC 1.12125</strain>
    </source>
</reference>
<protein>
    <submittedName>
        <fullName evidence="2">Restriction endonuclease</fullName>
    </submittedName>
</protein>
<accession>A0ABD6CG05</accession>
<dbReference type="EMBL" id="JBHUDJ010000013">
    <property type="protein sequence ID" value="MFD1588535.1"/>
    <property type="molecule type" value="Genomic_DNA"/>
</dbReference>
<dbReference type="PANTHER" id="PTHR30015:SF6">
    <property type="entry name" value="SLL1429 PROTEIN"/>
    <property type="match status" value="1"/>
</dbReference>
<dbReference type="InterPro" id="IPR052906">
    <property type="entry name" value="Type_IV_Methyl-Rstrct_Enzyme"/>
</dbReference>
<keyword evidence="2" id="KW-0540">Nuclease</keyword>
<dbReference type="Gene3D" id="3.40.1350.10">
    <property type="match status" value="1"/>
</dbReference>
<dbReference type="InterPro" id="IPR011856">
    <property type="entry name" value="tRNA_endonuc-like_dom_sf"/>
</dbReference>
<dbReference type="SUPFAM" id="SSF52980">
    <property type="entry name" value="Restriction endonuclease-like"/>
    <property type="match status" value="1"/>
</dbReference>
<sequence length="356" mass="39012">MTEVQSADKLRARMQNIDPYEFEHFVADLWEDRGWTTEVSAGSNDMGVDIEAHKSDGLVDQKLAIQAKRYADGNKVGRPEIQQYYTLKEQDTEADAAVVVTTSSFASTAEDWAREHNVKLVDGEDLVELIDEHDRHDLLDEYAPDITSEAGGNIDPTDAATIDTTVELPEPLQDQENRKKGALLLAVSGLVVWANPWNSPLPMPVFGMALLVGSVVFYAYLEEAVAAVVGESQVLQQFRNGAELMEKNGTVKYKPADERDQVTFDDFDSLAMRRRQGNVYGELDQQFSAGVPNAPSGSIPTNVASKGEETIAAYRFAVHGETPEDIASEMGMSQQDLVASMNDVAGVEFDSEKAAA</sequence>
<dbReference type="GO" id="GO:0004519">
    <property type="term" value="F:endonuclease activity"/>
    <property type="evidence" value="ECO:0007669"/>
    <property type="project" value="UniProtKB-KW"/>
</dbReference>
<proteinExistence type="predicted"/>
<name>A0ABD6CG05_9EURY</name>
<keyword evidence="2" id="KW-0378">Hydrolase</keyword>
<dbReference type="InterPro" id="IPR011335">
    <property type="entry name" value="Restrct_endonuc-II-like"/>
</dbReference>